<evidence type="ECO:0000256" key="1">
    <source>
        <dbReference type="ARBA" id="ARBA00001933"/>
    </source>
</evidence>
<keyword evidence="5 6" id="KW-0456">Lyase</keyword>
<evidence type="ECO:0000256" key="5">
    <source>
        <dbReference type="ARBA" id="ARBA00023239"/>
    </source>
</evidence>
<dbReference type="InterPro" id="IPR002129">
    <property type="entry name" value="PyrdxlP-dep_de-COase"/>
</dbReference>
<gene>
    <name evidence="7" type="ORF">ACFQ4O_17300</name>
</gene>
<evidence type="ECO:0000256" key="2">
    <source>
        <dbReference type="ARBA" id="ARBA00009533"/>
    </source>
</evidence>
<dbReference type="InterPro" id="IPR015421">
    <property type="entry name" value="PyrdxlP-dep_Trfase_major"/>
</dbReference>
<evidence type="ECO:0000256" key="3">
    <source>
        <dbReference type="ARBA" id="ARBA00022793"/>
    </source>
</evidence>
<dbReference type="SUPFAM" id="SSF53383">
    <property type="entry name" value="PLP-dependent transferases"/>
    <property type="match status" value="1"/>
</dbReference>
<dbReference type="InterPro" id="IPR015424">
    <property type="entry name" value="PyrdxlP-dep_Trfase"/>
</dbReference>
<evidence type="ECO:0000256" key="6">
    <source>
        <dbReference type="RuleBase" id="RU000382"/>
    </source>
</evidence>
<comment type="cofactor">
    <cofactor evidence="1 6">
        <name>pyridoxal 5'-phosphate</name>
        <dbReference type="ChEBI" id="CHEBI:597326"/>
    </cofactor>
</comment>
<dbReference type="Gene3D" id="3.90.1150.10">
    <property type="entry name" value="Aspartate Aminotransferase, domain 1"/>
    <property type="match status" value="1"/>
</dbReference>
<dbReference type="Pfam" id="PF00282">
    <property type="entry name" value="Pyridoxal_deC"/>
    <property type="match status" value="1"/>
</dbReference>
<organism evidence="7 8">
    <name type="scientific">Methylopila musalis</name>
    <dbReference type="NCBI Taxonomy" id="1134781"/>
    <lineage>
        <taxon>Bacteria</taxon>
        <taxon>Pseudomonadati</taxon>
        <taxon>Pseudomonadota</taxon>
        <taxon>Alphaproteobacteria</taxon>
        <taxon>Hyphomicrobiales</taxon>
        <taxon>Methylopilaceae</taxon>
        <taxon>Methylopila</taxon>
    </lineage>
</organism>
<dbReference type="PANTHER" id="PTHR11999">
    <property type="entry name" value="GROUP II PYRIDOXAL-5-PHOSPHATE DECARBOXYLASE"/>
    <property type="match status" value="1"/>
</dbReference>
<keyword evidence="8" id="KW-1185">Reference proteome</keyword>
<reference evidence="8" key="1">
    <citation type="journal article" date="2019" name="Int. J. Syst. Evol. Microbiol.">
        <title>The Global Catalogue of Microorganisms (GCM) 10K type strain sequencing project: providing services to taxonomists for standard genome sequencing and annotation.</title>
        <authorList>
            <consortium name="The Broad Institute Genomics Platform"/>
            <consortium name="The Broad Institute Genome Sequencing Center for Infectious Disease"/>
            <person name="Wu L."/>
            <person name="Ma J."/>
        </authorList>
    </citation>
    <scope>NUCLEOTIDE SEQUENCE [LARGE SCALE GENOMIC DNA]</scope>
    <source>
        <strain evidence="8">CCUG 61696</strain>
    </source>
</reference>
<dbReference type="PANTHER" id="PTHR11999:SF70">
    <property type="entry name" value="MIP05841P"/>
    <property type="match status" value="1"/>
</dbReference>
<evidence type="ECO:0000313" key="7">
    <source>
        <dbReference type="EMBL" id="MFD1333764.1"/>
    </source>
</evidence>
<name>A0ABW3ZBY8_9HYPH</name>
<proteinExistence type="inferred from homology"/>
<comment type="caution">
    <text evidence="7">The sequence shown here is derived from an EMBL/GenBank/DDBJ whole genome shotgun (WGS) entry which is preliminary data.</text>
</comment>
<keyword evidence="4 6" id="KW-0663">Pyridoxal phosphate</keyword>
<evidence type="ECO:0000256" key="4">
    <source>
        <dbReference type="ARBA" id="ARBA00022898"/>
    </source>
</evidence>
<comment type="similarity">
    <text evidence="2 6">Belongs to the group II decarboxylase family.</text>
</comment>
<accession>A0ABW3ZBY8</accession>
<sequence length="387" mass="40540">FVPSPAALAARIGDMGAATLNLQAGSPRQSPGAAAIERALIRWLADAVGFPAGAGGLFLSGGSMANLTAVVAAREAILSEADRPRGVAYITSETHASVARALRIAGLARDRVRLVATDERVRMAPEALAAAIARDRADGSIPFLVVATAGATATGAIDPLPALADIAERSGLWLHVDGALGATAALSPARRGLLDGVERAVSRAGDGHKWLFQTYGCGMLLVRREAALTDAFRLDADYLDDLGEADGAPAFWDMGPETTRPARALKLWLTLQTLGLDEIAAAIDRACGHGETIDRLVAGMDGWRRGAPASLGIATFRCAPEGLDDAGCDALNAALADDLRRDGFAVAGEARIGGRRFLRLCALHPETTDDDLRETLRRLEAFARLRL</sequence>
<evidence type="ECO:0000313" key="8">
    <source>
        <dbReference type="Proteomes" id="UP001597171"/>
    </source>
</evidence>
<dbReference type="Proteomes" id="UP001597171">
    <property type="component" value="Unassembled WGS sequence"/>
</dbReference>
<feature type="non-terminal residue" evidence="7">
    <location>
        <position position="1"/>
    </location>
</feature>
<dbReference type="InterPro" id="IPR015422">
    <property type="entry name" value="PyrdxlP-dep_Trfase_small"/>
</dbReference>
<dbReference type="EMBL" id="JBHTMX010000329">
    <property type="protein sequence ID" value="MFD1333764.1"/>
    <property type="molecule type" value="Genomic_DNA"/>
</dbReference>
<dbReference type="RefSeq" id="WP_378777594.1">
    <property type="nucleotide sequence ID" value="NZ_JBHTMX010000329.1"/>
</dbReference>
<dbReference type="InterPro" id="IPR010977">
    <property type="entry name" value="Aromatic_deC"/>
</dbReference>
<dbReference type="Gene3D" id="3.40.640.10">
    <property type="entry name" value="Type I PLP-dependent aspartate aminotransferase-like (Major domain)"/>
    <property type="match status" value="1"/>
</dbReference>
<keyword evidence="3" id="KW-0210">Decarboxylase</keyword>
<protein>
    <submittedName>
        <fullName evidence="7">Pyridoxal phosphate-dependent decarboxylase family protein</fullName>
    </submittedName>
</protein>